<sequence>MCALYSTPPLAAATPSLRKDLAVLPYRRQVEEATISYCNNKQTATSHTVYQIQMLNFIQKSSTNNNIQRILKY</sequence>
<name>A0A0L8HPP3_OCTBM</name>
<protein>
    <submittedName>
        <fullName evidence="1">Uncharacterized protein</fullName>
    </submittedName>
</protein>
<dbReference type="EMBL" id="KQ417591">
    <property type="protein sequence ID" value="KOF91192.1"/>
    <property type="molecule type" value="Genomic_DNA"/>
</dbReference>
<accession>A0A0L8HPP3</accession>
<organism evidence="1">
    <name type="scientific">Octopus bimaculoides</name>
    <name type="common">California two-spotted octopus</name>
    <dbReference type="NCBI Taxonomy" id="37653"/>
    <lineage>
        <taxon>Eukaryota</taxon>
        <taxon>Metazoa</taxon>
        <taxon>Spiralia</taxon>
        <taxon>Lophotrochozoa</taxon>
        <taxon>Mollusca</taxon>
        <taxon>Cephalopoda</taxon>
        <taxon>Coleoidea</taxon>
        <taxon>Octopodiformes</taxon>
        <taxon>Octopoda</taxon>
        <taxon>Incirrata</taxon>
        <taxon>Octopodidae</taxon>
        <taxon>Octopus</taxon>
    </lineage>
</organism>
<reference evidence="1" key="1">
    <citation type="submission" date="2015-07" db="EMBL/GenBank/DDBJ databases">
        <title>MeaNS - Measles Nucleotide Surveillance Program.</title>
        <authorList>
            <person name="Tran T."/>
            <person name="Druce J."/>
        </authorList>
    </citation>
    <scope>NUCLEOTIDE SEQUENCE</scope>
    <source>
        <strain evidence="1">UCB-OBI-ISO-001</strain>
        <tissue evidence="1">Gonad</tissue>
    </source>
</reference>
<proteinExistence type="predicted"/>
<evidence type="ECO:0000313" key="1">
    <source>
        <dbReference type="EMBL" id="KOF91192.1"/>
    </source>
</evidence>
<gene>
    <name evidence="1" type="ORF">OCBIM_22009399mg</name>
</gene>
<dbReference type="AlphaFoldDB" id="A0A0L8HPP3"/>